<feature type="transmembrane region" description="Helical" evidence="14">
    <location>
        <begin position="62"/>
        <end position="81"/>
    </location>
</feature>
<evidence type="ECO:0000256" key="13">
    <source>
        <dbReference type="ARBA" id="ARBA00023136"/>
    </source>
</evidence>
<dbReference type="Pfam" id="PF00512">
    <property type="entry name" value="HisKA"/>
    <property type="match status" value="1"/>
</dbReference>
<feature type="transmembrane region" description="Helical" evidence="14">
    <location>
        <begin position="12"/>
        <end position="31"/>
    </location>
</feature>
<reference evidence="17 18" key="1">
    <citation type="submission" date="2023-07" db="EMBL/GenBank/DDBJ databases">
        <title>Genomic Encyclopedia of Type Strains, Phase IV (KMG-IV): sequencing the most valuable type-strain genomes for metagenomic binning, comparative biology and taxonomic classification.</title>
        <authorList>
            <person name="Goeker M."/>
        </authorList>
    </citation>
    <scope>NUCLEOTIDE SEQUENCE [LARGE SCALE GENOMIC DNA]</scope>
    <source>
        <strain evidence="17 18">DSM 23837</strain>
    </source>
</reference>
<dbReference type="SMART" id="SM00388">
    <property type="entry name" value="HisKA"/>
    <property type="match status" value="1"/>
</dbReference>
<evidence type="ECO:0000256" key="7">
    <source>
        <dbReference type="ARBA" id="ARBA00022692"/>
    </source>
</evidence>
<evidence type="ECO:0000256" key="5">
    <source>
        <dbReference type="ARBA" id="ARBA00022553"/>
    </source>
</evidence>
<dbReference type="CDD" id="cd00082">
    <property type="entry name" value="HisKA"/>
    <property type="match status" value="1"/>
</dbReference>
<evidence type="ECO:0000256" key="6">
    <source>
        <dbReference type="ARBA" id="ARBA00022679"/>
    </source>
</evidence>
<feature type="transmembrane region" description="Helical" evidence="14">
    <location>
        <begin position="102"/>
        <end position="128"/>
    </location>
</feature>
<dbReference type="InterPro" id="IPR003661">
    <property type="entry name" value="HisK_dim/P_dom"/>
</dbReference>
<dbReference type="SMART" id="SM00387">
    <property type="entry name" value="HATPase_c"/>
    <property type="match status" value="1"/>
</dbReference>
<evidence type="ECO:0000259" key="16">
    <source>
        <dbReference type="PROSITE" id="PS50885"/>
    </source>
</evidence>
<keyword evidence="11 14" id="KW-1133">Transmembrane helix</keyword>
<accession>A0ABT9WXR2</accession>
<keyword evidence="4" id="KW-1003">Cell membrane</keyword>
<sequence>MASNTKSTVYRKLILVFLLSIVFTTFTIYLLYKLASMLLYIFPFSTPLIFVINNIGSNPVTLISGLILFFSFFIIFSRKMIGNLNEVKVVFPKIMKTFIYTIRWKFIFIFFFSIAITILTVILLYQLFSILIYIEPFRVVIRWVVQKYGSFPVILYSSVILFLMYFFIFSRRMVNYLDEIKNGLQEIAKGNLTYEIPAKSSDELGMVADTINQMTKQLKKSIEEERNAERTKNELITGVSHDLRTPLTSILGYLELIEKDHYKDEVELRYYTNIAYEKALRLKKLVEDLFEYTSIHEKGPTLQKQKINLNGLLKQLAEEFSPSLTNAGMSYRTITNDEMVYIYADGNQLMRAYENLMANAIRYGKDGQYIDIQINKTNEEAIVKIINYGKQIPERDLPYIFERFYRAEKSRSTQSGGSGLGLAITKSIVEMNGGHITVESNKDQTVFETRFPLIPFSSV</sequence>
<feature type="domain" description="Histidine kinase" evidence="15">
    <location>
        <begin position="238"/>
        <end position="455"/>
    </location>
</feature>
<dbReference type="Pfam" id="PF00672">
    <property type="entry name" value="HAMP"/>
    <property type="match status" value="1"/>
</dbReference>
<dbReference type="PRINTS" id="PR00344">
    <property type="entry name" value="BCTRLSENSOR"/>
</dbReference>
<dbReference type="InterPro" id="IPR003660">
    <property type="entry name" value="HAMP_dom"/>
</dbReference>
<keyword evidence="12" id="KW-0902">Two-component regulatory system</keyword>
<feature type="domain" description="HAMP" evidence="16">
    <location>
        <begin position="171"/>
        <end position="223"/>
    </location>
</feature>
<dbReference type="CDD" id="cd00075">
    <property type="entry name" value="HATPase"/>
    <property type="match status" value="1"/>
</dbReference>
<evidence type="ECO:0000256" key="14">
    <source>
        <dbReference type="SAM" id="Phobius"/>
    </source>
</evidence>
<evidence type="ECO:0000256" key="11">
    <source>
        <dbReference type="ARBA" id="ARBA00022989"/>
    </source>
</evidence>
<dbReference type="GO" id="GO:0016301">
    <property type="term" value="F:kinase activity"/>
    <property type="evidence" value="ECO:0007669"/>
    <property type="project" value="UniProtKB-KW"/>
</dbReference>
<evidence type="ECO:0000256" key="2">
    <source>
        <dbReference type="ARBA" id="ARBA00004651"/>
    </source>
</evidence>
<evidence type="ECO:0000256" key="1">
    <source>
        <dbReference type="ARBA" id="ARBA00000085"/>
    </source>
</evidence>
<keyword evidence="13 14" id="KW-0472">Membrane</keyword>
<dbReference type="SUPFAM" id="SSF158472">
    <property type="entry name" value="HAMP domain-like"/>
    <property type="match status" value="1"/>
</dbReference>
<protein>
    <recommendedName>
        <fullName evidence="3">histidine kinase</fullName>
        <ecNumber evidence="3">2.7.13.3</ecNumber>
    </recommendedName>
</protein>
<evidence type="ECO:0000256" key="12">
    <source>
        <dbReference type="ARBA" id="ARBA00023012"/>
    </source>
</evidence>
<dbReference type="InterPro" id="IPR036890">
    <property type="entry name" value="HATPase_C_sf"/>
</dbReference>
<evidence type="ECO:0000259" key="15">
    <source>
        <dbReference type="PROSITE" id="PS50109"/>
    </source>
</evidence>
<dbReference type="PANTHER" id="PTHR45528:SF1">
    <property type="entry name" value="SENSOR HISTIDINE KINASE CPXA"/>
    <property type="match status" value="1"/>
</dbReference>
<evidence type="ECO:0000313" key="18">
    <source>
        <dbReference type="Proteomes" id="UP001223586"/>
    </source>
</evidence>
<dbReference type="Gene3D" id="6.10.340.10">
    <property type="match status" value="1"/>
</dbReference>
<evidence type="ECO:0000313" key="17">
    <source>
        <dbReference type="EMBL" id="MDQ0178086.1"/>
    </source>
</evidence>
<dbReference type="PROSITE" id="PS50109">
    <property type="entry name" value="HIS_KIN"/>
    <property type="match status" value="1"/>
</dbReference>
<dbReference type="InterPro" id="IPR004358">
    <property type="entry name" value="Sig_transdc_His_kin-like_C"/>
</dbReference>
<dbReference type="InterPro" id="IPR005467">
    <property type="entry name" value="His_kinase_dom"/>
</dbReference>
<dbReference type="PROSITE" id="PS50885">
    <property type="entry name" value="HAMP"/>
    <property type="match status" value="1"/>
</dbReference>
<feature type="transmembrane region" description="Helical" evidence="14">
    <location>
        <begin position="148"/>
        <end position="168"/>
    </location>
</feature>
<keyword evidence="9 17" id="KW-0418">Kinase</keyword>
<name>A0ABT9WXR2_9BACI</name>
<dbReference type="Gene3D" id="3.30.565.10">
    <property type="entry name" value="Histidine kinase-like ATPase, C-terminal domain"/>
    <property type="match status" value="1"/>
</dbReference>
<dbReference type="Proteomes" id="UP001223586">
    <property type="component" value="Unassembled WGS sequence"/>
</dbReference>
<evidence type="ECO:0000256" key="10">
    <source>
        <dbReference type="ARBA" id="ARBA00022840"/>
    </source>
</evidence>
<evidence type="ECO:0000256" key="3">
    <source>
        <dbReference type="ARBA" id="ARBA00012438"/>
    </source>
</evidence>
<keyword evidence="5" id="KW-0597">Phosphoprotein</keyword>
<evidence type="ECO:0000256" key="9">
    <source>
        <dbReference type="ARBA" id="ARBA00022777"/>
    </source>
</evidence>
<proteinExistence type="predicted"/>
<dbReference type="Pfam" id="PF02518">
    <property type="entry name" value="HATPase_c"/>
    <property type="match status" value="1"/>
</dbReference>
<organism evidence="17 18">
    <name type="scientific">Bacillus chungangensis</name>
    <dbReference type="NCBI Taxonomy" id="587633"/>
    <lineage>
        <taxon>Bacteria</taxon>
        <taxon>Bacillati</taxon>
        <taxon>Bacillota</taxon>
        <taxon>Bacilli</taxon>
        <taxon>Bacillales</taxon>
        <taxon>Bacillaceae</taxon>
        <taxon>Bacillus</taxon>
    </lineage>
</organism>
<dbReference type="InterPro" id="IPR003594">
    <property type="entry name" value="HATPase_dom"/>
</dbReference>
<gene>
    <name evidence="17" type="ORF">J2S08_003980</name>
</gene>
<keyword evidence="6" id="KW-0808">Transferase</keyword>
<dbReference type="SMART" id="SM00304">
    <property type="entry name" value="HAMP"/>
    <property type="match status" value="1"/>
</dbReference>
<keyword evidence="10" id="KW-0067">ATP-binding</keyword>
<keyword evidence="8" id="KW-0547">Nucleotide-binding</keyword>
<comment type="caution">
    <text evidence="17">The sequence shown here is derived from an EMBL/GenBank/DDBJ whole genome shotgun (WGS) entry which is preliminary data.</text>
</comment>
<dbReference type="SUPFAM" id="SSF47384">
    <property type="entry name" value="Homodimeric domain of signal transducing histidine kinase"/>
    <property type="match status" value="1"/>
</dbReference>
<dbReference type="InterPro" id="IPR036097">
    <property type="entry name" value="HisK_dim/P_sf"/>
</dbReference>
<evidence type="ECO:0000256" key="4">
    <source>
        <dbReference type="ARBA" id="ARBA00022475"/>
    </source>
</evidence>
<dbReference type="EMBL" id="JAUSTT010000033">
    <property type="protein sequence ID" value="MDQ0178086.1"/>
    <property type="molecule type" value="Genomic_DNA"/>
</dbReference>
<dbReference type="Gene3D" id="1.10.287.130">
    <property type="match status" value="1"/>
</dbReference>
<comment type="catalytic activity">
    <reaction evidence="1">
        <text>ATP + protein L-histidine = ADP + protein N-phospho-L-histidine.</text>
        <dbReference type="EC" id="2.7.13.3"/>
    </reaction>
</comment>
<dbReference type="PANTHER" id="PTHR45528">
    <property type="entry name" value="SENSOR HISTIDINE KINASE CPXA"/>
    <property type="match status" value="1"/>
</dbReference>
<dbReference type="CDD" id="cd06225">
    <property type="entry name" value="HAMP"/>
    <property type="match status" value="1"/>
</dbReference>
<dbReference type="SUPFAM" id="SSF55874">
    <property type="entry name" value="ATPase domain of HSP90 chaperone/DNA topoisomerase II/histidine kinase"/>
    <property type="match status" value="1"/>
</dbReference>
<comment type="subcellular location">
    <subcellularLocation>
        <location evidence="2">Cell membrane</location>
        <topology evidence="2">Multi-pass membrane protein</topology>
    </subcellularLocation>
</comment>
<evidence type="ECO:0000256" key="8">
    <source>
        <dbReference type="ARBA" id="ARBA00022741"/>
    </source>
</evidence>
<dbReference type="InterPro" id="IPR050398">
    <property type="entry name" value="HssS/ArlS-like"/>
</dbReference>
<keyword evidence="7 14" id="KW-0812">Transmembrane</keyword>
<keyword evidence="18" id="KW-1185">Reference proteome</keyword>
<dbReference type="EC" id="2.7.13.3" evidence="3"/>